<dbReference type="InterPro" id="IPR036390">
    <property type="entry name" value="WH_DNA-bd_sf"/>
</dbReference>
<dbReference type="Proteomes" id="UP001205910">
    <property type="component" value="Unassembled WGS sequence"/>
</dbReference>
<dbReference type="SUPFAM" id="SSF46785">
    <property type="entry name" value="Winged helix' DNA-binding domain"/>
    <property type="match status" value="1"/>
</dbReference>
<organism evidence="2 3">
    <name type="scientific">Corynebacterium ulcerans</name>
    <dbReference type="NCBI Taxonomy" id="65058"/>
    <lineage>
        <taxon>Bacteria</taxon>
        <taxon>Bacillati</taxon>
        <taxon>Actinomycetota</taxon>
        <taxon>Actinomycetes</taxon>
        <taxon>Mycobacteriales</taxon>
        <taxon>Corynebacteriaceae</taxon>
        <taxon>Corynebacterium</taxon>
    </lineage>
</organism>
<evidence type="ECO:0000259" key="1">
    <source>
        <dbReference type="PROSITE" id="PS50995"/>
    </source>
</evidence>
<dbReference type="PANTHER" id="PTHR33164">
    <property type="entry name" value="TRANSCRIPTIONAL REGULATOR, MARR FAMILY"/>
    <property type="match status" value="1"/>
</dbReference>
<proteinExistence type="predicted"/>
<gene>
    <name evidence="2" type="ORF">CULCOIPH005_10280</name>
</gene>
<dbReference type="PANTHER" id="PTHR33164:SF99">
    <property type="entry name" value="MARR FAMILY REGULATORY PROTEIN"/>
    <property type="match status" value="1"/>
</dbReference>
<evidence type="ECO:0000313" key="2">
    <source>
        <dbReference type="EMBL" id="GJJ42839.1"/>
    </source>
</evidence>
<dbReference type="AlphaFoldDB" id="A0ABD0BIW8"/>
<dbReference type="InterPro" id="IPR036388">
    <property type="entry name" value="WH-like_DNA-bd_sf"/>
</dbReference>
<accession>A0ABD0BIW8</accession>
<dbReference type="InterPro" id="IPR039422">
    <property type="entry name" value="MarR/SlyA-like"/>
</dbReference>
<dbReference type="Pfam" id="PF01047">
    <property type="entry name" value="MarR"/>
    <property type="match status" value="1"/>
</dbReference>
<comment type="caution">
    <text evidence="2">The sequence shown here is derived from an EMBL/GenBank/DDBJ whole genome shotgun (WGS) entry which is preliminary data.</text>
</comment>
<protein>
    <submittedName>
        <fullName evidence="2">Transcriptional regulator</fullName>
    </submittedName>
</protein>
<dbReference type="SMART" id="SM00347">
    <property type="entry name" value="HTH_MARR"/>
    <property type="match status" value="1"/>
</dbReference>
<sequence>MSLVFTLMTTPRWLNDEEQSLWRLMLAANRKVSRGIDDTLQAGPGLTSPEFAVLVNLSESPDHIVRLRDLCISLNWDRSRTSHQITRMEKRGLVAKKRCPDDARGVYVQLTREGEGRLRSAAPGHVEVVRKLVFDAMTPEHAAVLRDYFEKIVAVDFDPDDYLGR</sequence>
<dbReference type="PROSITE" id="PS50995">
    <property type="entry name" value="HTH_MARR_2"/>
    <property type="match status" value="1"/>
</dbReference>
<dbReference type="Gene3D" id="1.10.10.10">
    <property type="entry name" value="Winged helix-like DNA-binding domain superfamily/Winged helix DNA-binding domain"/>
    <property type="match status" value="1"/>
</dbReference>
<dbReference type="EMBL" id="BQFK01000002">
    <property type="protein sequence ID" value="GJJ42839.1"/>
    <property type="molecule type" value="Genomic_DNA"/>
</dbReference>
<dbReference type="InterPro" id="IPR000835">
    <property type="entry name" value="HTH_MarR-typ"/>
</dbReference>
<reference evidence="2 3" key="1">
    <citation type="submission" date="2021-11" db="EMBL/GenBank/DDBJ databases">
        <title>Whole genome sequences of diphtheriae toxin producing Corynebacterium ulcerans isolates from cats in Osaka, Japan.</title>
        <authorList>
            <person name="Umeda K."/>
            <person name="Hirai Y."/>
        </authorList>
    </citation>
    <scope>NUCLEOTIDE SEQUENCE [LARGE SCALE GENOMIC DNA]</scope>
    <source>
        <strain evidence="2 3">12109B-1</strain>
    </source>
</reference>
<evidence type="ECO:0000313" key="3">
    <source>
        <dbReference type="Proteomes" id="UP001205910"/>
    </source>
</evidence>
<name>A0ABD0BIW8_CORUL</name>
<dbReference type="GO" id="GO:0006355">
    <property type="term" value="P:regulation of DNA-templated transcription"/>
    <property type="evidence" value="ECO:0007669"/>
    <property type="project" value="UniProtKB-ARBA"/>
</dbReference>
<feature type="domain" description="HTH marR-type" evidence="1">
    <location>
        <begin position="18"/>
        <end position="154"/>
    </location>
</feature>